<dbReference type="RefSeq" id="WP_115360751.1">
    <property type="nucleotide sequence ID" value="NZ_CP038012.1"/>
</dbReference>
<evidence type="ECO:0000313" key="2">
    <source>
        <dbReference type="EMBL" id="SUJ03234.1"/>
    </source>
</evidence>
<organism evidence="2 3">
    <name type="scientific">Sporosarcina pasteurii</name>
    <name type="common">Bacillus pasteurii</name>
    <dbReference type="NCBI Taxonomy" id="1474"/>
    <lineage>
        <taxon>Bacteria</taxon>
        <taxon>Bacillati</taxon>
        <taxon>Bacillota</taxon>
        <taxon>Bacilli</taxon>
        <taxon>Bacillales</taxon>
        <taxon>Caryophanaceae</taxon>
        <taxon>Sporosarcina</taxon>
    </lineage>
</organism>
<protein>
    <recommendedName>
        <fullName evidence="4">DUF4145 domain-containing protein</fullName>
    </recommendedName>
</protein>
<name>A0A380BND8_SPOPA</name>
<dbReference type="AlphaFoldDB" id="A0A380BND8"/>
<reference evidence="2 3" key="1">
    <citation type="submission" date="2018-06" db="EMBL/GenBank/DDBJ databases">
        <authorList>
            <consortium name="Pathogen Informatics"/>
            <person name="Doyle S."/>
        </authorList>
    </citation>
    <scope>NUCLEOTIDE SEQUENCE [LARGE SCALE GENOMIC DNA]</scope>
    <source>
        <strain evidence="3">ATCC 11859 / DSM 33 / NCIB 8841 / NCTC 4822</strain>
    </source>
</reference>
<proteinExistence type="predicted"/>
<evidence type="ECO:0000313" key="3">
    <source>
        <dbReference type="Proteomes" id="UP000254519"/>
    </source>
</evidence>
<feature type="transmembrane region" description="Helical" evidence="1">
    <location>
        <begin position="12"/>
        <end position="34"/>
    </location>
</feature>
<evidence type="ECO:0008006" key="4">
    <source>
        <dbReference type="Google" id="ProtNLM"/>
    </source>
</evidence>
<keyword evidence="1" id="KW-0812">Transmembrane</keyword>
<keyword evidence="1" id="KW-1133">Transmembrane helix</keyword>
<keyword evidence="1" id="KW-0472">Membrane</keyword>
<dbReference type="EMBL" id="UGYZ01000002">
    <property type="protein sequence ID" value="SUJ03234.1"/>
    <property type="molecule type" value="Genomic_DNA"/>
</dbReference>
<dbReference type="Proteomes" id="UP000254519">
    <property type="component" value="Unassembled WGS sequence"/>
</dbReference>
<sequence>MDVLIIEITKMILDFIANLVTSWPFIIFVIVIFFHKEIGDNITKIFDLLTRLKSFKAGDKSITFSEILANIDNENEDSGQRESIPETKPEWEFTPLDEFEKLAILRPDFAILDSWQSVEKRLSKIRQSEDDNVEYKTPMSILKTMVSMNMISQQQFHYIRAIMSLRNDVVHSNFGSITYEDAYRYRNNCIEIIYMLDSISPQ</sequence>
<gene>
    <name evidence="2" type="ORF">NCTC4822_01378</name>
</gene>
<accession>A0A380BND8</accession>
<evidence type="ECO:0000256" key="1">
    <source>
        <dbReference type="SAM" id="Phobius"/>
    </source>
</evidence>
<keyword evidence="3" id="KW-1185">Reference proteome</keyword>
<dbReference type="OrthoDB" id="7840545at2"/>